<dbReference type="RefSeq" id="WP_175276616.1">
    <property type="nucleotide sequence ID" value="NZ_CP054836.1"/>
</dbReference>
<keyword evidence="3" id="KW-1185">Reference proteome</keyword>
<protein>
    <submittedName>
        <fullName evidence="2">Uncharacterized protein</fullName>
    </submittedName>
</protein>
<feature type="compositionally biased region" description="Acidic residues" evidence="1">
    <location>
        <begin position="50"/>
        <end position="70"/>
    </location>
</feature>
<feature type="region of interest" description="Disordered" evidence="1">
    <location>
        <begin position="140"/>
        <end position="180"/>
    </location>
</feature>
<sequence>MSKTLTGAIGLVAGRMKARAENPDDEPIEGEEEETGAETEAGDTAAEGEPPVEEEDGPAAGDESDGDETSADYQRGFEAANMRAATILGSEHASRVPTLAARLAFETAMSAEDAVATMAAAAADAPSAAANEGSLASRMAAHRGGVRPEGKARAKTDGGDGALLASAQSRFARRRAVDTQ</sequence>
<evidence type="ECO:0000256" key="1">
    <source>
        <dbReference type="SAM" id="MobiDB-lite"/>
    </source>
</evidence>
<evidence type="ECO:0000313" key="2">
    <source>
        <dbReference type="EMBL" id="QKV18723.1"/>
    </source>
</evidence>
<dbReference type="AlphaFoldDB" id="A0A6N1VDW1"/>
<evidence type="ECO:0000313" key="3">
    <source>
        <dbReference type="Proteomes" id="UP000509367"/>
    </source>
</evidence>
<feature type="compositionally biased region" description="Acidic residues" evidence="1">
    <location>
        <begin position="23"/>
        <end position="41"/>
    </location>
</feature>
<accession>A0A6N1VDW1</accession>
<name>A0A6N1VDW1_9HYPH</name>
<dbReference type="Proteomes" id="UP000509367">
    <property type="component" value="Chromosome"/>
</dbReference>
<proteinExistence type="predicted"/>
<dbReference type="KEGG" id="orm:HTY61_09805"/>
<reference evidence="2 3" key="1">
    <citation type="submission" date="2020-06" db="EMBL/GenBank/DDBJ databases">
        <title>Oricola thermophila sp. nov. isolated from a tidal sediments.</title>
        <authorList>
            <person name="Kwon K.K."/>
            <person name="Yang S.-H."/>
            <person name="Park M.-J."/>
        </authorList>
    </citation>
    <scope>NUCLEOTIDE SEQUENCE [LARGE SCALE GENOMIC DNA]</scope>
    <source>
        <strain evidence="2 3">MEBiC13590</strain>
    </source>
</reference>
<organism evidence="2 3">
    <name type="scientific">Oricola thermophila</name>
    <dbReference type="NCBI Taxonomy" id="2742145"/>
    <lineage>
        <taxon>Bacteria</taxon>
        <taxon>Pseudomonadati</taxon>
        <taxon>Pseudomonadota</taxon>
        <taxon>Alphaproteobacteria</taxon>
        <taxon>Hyphomicrobiales</taxon>
        <taxon>Ahrensiaceae</taxon>
        <taxon>Oricola</taxon>
    </lineage>
</organism>
<dbReference type="EMBL" id="CP054836">
    <property type="protein sequence ID" value="QKV18723.1"/>
    <property type="molecule type" value="Genomic_DNA"/>
</dbReference>
<feature type="region of interest" description="Disordered" evidence="1">
    <location>
        <begin position="1"/>
        <end position="77"/>
    </location>
</feature>
<gene>
    <name evidence="2" type="ORF">HTY61_09805</name>
</gene>
<feature type="compositionally biased region" description="Basic and acidic residues" evidence="1">
    <location>
        <begin position="146"/>
        <end position="158"/>
    </location>
</feature>